<gene>
    <name evidence="1" type="ORF">MEDL_46635</name>
</gene>
<comment type="caution">
    <text evidence="1">The sequence shown here is derived from an EMBL/GenBank/DDBJ whole genome shotgun (WGS) entry which is preliminary data.</text>
</comment>
<dbReference type="EMBL" id="CAJPWZ010002222">
    <property type="protein sequence ID" value="CAG2233934.1"/>
    <property type="molecule type" value="Genomic_DNA"/>
</dbReference>
<evidence type="ECO:0000313" key="2">
    <source>
        <dbReference type="Proteomes" id="UP000683360"/>
    </source>
</evidence>
<proteinExistence type="predicted"/>
<organism evidence="1 2">
    <name type="scientific">Mytilus edulis</name>
    <name type="common">Blue mussel</name>
    <dbReference type="NCBI Taxonomy" id="6550"/>
    <lineage>
        <taxon>Eukaryota</taxon>
        <taxon>Metazoa</taxon>
        <taxon>Spiralia</taxon>
        <taxon>Lophotrochozoa</taxon>
        <taxon>Mollusca</taxon>
        <taxon>Bivalvia</taxon>
        <taxon>Autobranchia</taxon>
        <taxon>Pteriomorphia</taxon>
        <taxon>Mytilida</taxon>
        <taxon>Mytiloidea</taxon>
        <taxon>Mytilidae</taxon>
        <taxon>Mytilinae</taxon>
        <taxon>Mytilus</taxon>
    </lineage>
</organism>
<sequence length="200" mass="22190">MQPSVTTFFDKDVPCAVCRVIHSTSVIMIPGKASCHKGWNMEYKGLLASGNRFDNGASTYICIDQIPDVLEGGVQDDNGYILFLSRIFVDLSRDLRCNLNEKEIHSTPITLKSAMENIKQTVVSKSTLIQKQKIKIANLQIKTAEIATLKTKLQQQTIKIANLQIQTAEIATLKTKLQQPTTELANLQITKSAEVANLQN</sequence>
<keyword evidence="2" id="KW-1185">Reference proteome</keyword>
<protein>
    <submittedName>
        <fullName evidence="1">Uncharacterized protein</fullName>
    </submittedName>
</protein>
<reference evidence="1" key="1">
    <citation type="submission" date="2021-03" db="EMBL/GenBank/DDBJ databases">
        <authorList>
            <person name="Bekaert M."/>
        </authorList>
    </citation>
    <scope>NUCLEOTIDE SEQUENCE</scope>
</reference>
<name>A0A8S3TR99_MYTED</name>
<dbReference type="Proteomes" id="UP000683360">
    <property type="component" value="Unassembled WGS sequence"/>
</dbReference>
<dbReference type="OrthoDB" id="6086925at2759"/>
<evidence type="ECO:0000313" key="1">
    <source>
        <dbReference type="EMBL" id="CAG2233934.1"/>
    </source>
</evidence>
<dbReference type="AlphaFoldDB" id="A0A8S3TR99"/>
<accession>A0A8S3TR99</accession>